<dbReference type="InParanoid" id="A0A401GUC8"/>
<comment type="caution">
    <text evidence="6">The sequence shown here is derived from an EMBL/GenBank/DDBJ whole genome shotgun (WGS) entry which is preliminary data.</text>
</comment>
<dbReference type="GeneID" id="38782706"/>
<keyword evidence="2 4" id="KW-0378">Hydrolase</keyword>
<comment type="similarity">
    <text evidence="1 4">Belongs to the glycosyl hydrolase 5 (cellulase A) family.</text>
</comment>
<sequence>MMGLHNWDPLVSLHHSLLPGIISSFLKIEGTKIVDGNKNEVILRGAGLGGWMTMENFITGYPGCEYQIREALAEVLGDEKSDFFFDRFLEHFFAEPDAAFFKSLGLNCIRVAINYRHFEDDMKPRVLKPGCFKHLDRAVAACAKHGIYTIIDMHTAPGGQNGGWHSDHGTHIANFWIHKDFQDRLIWLWMEIAQHYKDEKWIAGYNPMNEPADPQHTSLVSFYDRVYAAIHSVDPNHALFLDGNTFSTDFSGFPEDASTRWPNTAYAIHDYSVYGFPKAPEPYTRTDEQRRRMRRSYEKKREWLDQRRLCVWNGEWGPVYAREEYEGAAMDAINQRRYDVLNDQLELYHKDRLSWSIWLYKDIGFQGMVYVKRETPYMTLFKDFQQKKYRLAVDSWGADDKTVRHIYDPIVDLIKQNVPESHRRLYPFPVWSVEERVARLARCMLVSEYLVREWAEHFRGMEVEDLERIAQSFKFEYCADREGLNQVLRSARRAD</sequence>
<keyword evidence="3 4" id="KW-0326">Glycosidase</keyword>
<reference evidence="6 7" key="1">
    <citation type="journal article" date="2018" name="Sci. Rep.">
        <title>Genome sequence of the cauliflower mushroom Sparassis crispa (Hanabiratake) and its association with beneficial usage.</title>
        <authorList>
            <person name="Kiyama R."/>
            <person name="Furutani Y."/>
            <person name="Kawaguchi K."/>
            <person name="Nakanishi T."/>
        </authorList>
    </citation>
    <scope>NUCLEOTIDE SEQUENCE [LARGE SCALE GENOMIC DNA]</scope>
</reference>
<dbReference type="Proteomes" id="UP000287166">
    <property type="component" value="Unassembled WGS sequence"/>
</dbReference>
<proteinExistence type="inferred from homology"/>
<evidence type="ECO:0000256" key="4">
    <source>
        <dbReference type="RuleBase" id="RU361153"/>
    </source>
</evidence>
<evidence type="ECO:0000259" key="5">
    <source>
        <dbReference type="Pfam" id="PF00150"/>
    </source>
</evidence>
<dbReference type="SUPFAM" id="SSF51445">
    <property type="entry name" value="(Trans)glycosidases"/>
    <property type="match status" value="1"/>
</dbReference>
<accession>A0A401GUC8</accession>
<dbReference type="STRING" id="139825.A0A401GUC8"/>
<dbReference type="GO" id="GO:0005576">
    <property type="term" value="C:extracellular region"/>
    <property type="evidence" value="ECO:0007669"/>
    <property type="project" value="TreeGrafter"/>
</dbReference>
<dbReference type="RefSeq" id="XP_027616702.1">
    <property type="nucleotide sequence ID" value="XM_027760901.1"/>
</dbReference>
<protein>
    <submittedName>
        <fullName evidence="6">Beta-xylosidase</fullName>
    </submittedName>
</protein>
<feature type="domain" description="Glycoside hydrolase family 5" evidence="5">
    <location>
        <begin position="98"/>
        <end position="359"/>
    </location>
</feature>
<name>A0A401GUC8_9APHY</name>
<evidence type="ECO:0000313" key="6">
    <source>
        <dbReference type="EMBL" id="GBE85789.1"/>
    </source>
</evidence>
<dbReference type="PANTHER" id="PTHR31297:SF13">
    <property type="entry name" value="PUTATIVE-RELATED"/>
    <property type="match status" value="1"/>
</dbReference>
<gene>
    <name evidence="6" type="ORF">SCP_0803110</name>
</gene>
<evidence type="ECO:0000256" key="2">
    <source>
        <dbReference type="ARBA" id="ARBA00022801"/>
    </source>
</evidence>
<evidence type="ECO:0000256" key="1">
    <source>
        <dbReference type="ARBA" id="ARBA00005641"/>
    </source>
</evidence>
<dbReference type="OrthoDB" id="1887033at2759"/>
<dbReference type="GO" id="GO:0009986">
    <property type="term" value="C:cell surface"/>
    <property type="evidence" value="ECO:0007669"/>
    <property type="project" value="TreeGrafter"/>
</dbReference>
<dbReference type="FunFam" id="3.20.20.80:FF:000130">
    <property type="entry name" value="Endoglucanase C"/>
    <property type="match status" value="1"/>
</dbReference>
<evidence type="ECO:0000256" key="3">
    <source>
        <dbReference type="ARBA" id="ARBA00023295"/>
    </source>
</evidence>
<dbReference type="Pfam" id="PF00150">
    <property type="entry name" value="Cellulase"/>
    <property type="match status" value="1"/>
</dbReference>
<dbReference type="InterPro" id="IPR050386">
    <property type="entry name" value="Glycosyl_hydrolase_5"/>
</dbReference>
<organism evidence="6 7">
    <name type="scientific">Sparassis crispa</name>
    <dbReference type="NCBI Taxonomy" id="139825"/>
    <lineage>
        <taxon>Eukaryota</taxon>
        <taxon>Fungi</taxon>
        <taxon>Dikarya</taxon>
        <taxon>Basidiomycota</taxon>
        <taxon>Agaricomycotina</taxon>
        <taxon>Agaricomycetes</taxon>
        <taxon>Polyporales</taxon>
        <taxon>Sparassidaceae</taxon>
        <taxon>Sparassis</taxon>
    </lineage>
</organism>
<dbReference type="AlphaFoldDB" id="A0A401GUC8"/>
<dbReference type="PANTHER" id="PTHR31297">
    <property type="entry name" value="GLUCAN ENDO-1,6-BETA-GLUCOSIDASE B"/>
    <property type="match status" value="1"/>
</dbReference>
<dbReference type="GO" id="GO:0009251">
    <property type="term" value="P:glucan catabolic process"/>
    <property type="evidence" value="ECO:0007669"/>
    <property type="project" value="TreeGrafter"/>
</dbReference>
<dbReference type="Gene3D" id="3.20.20.80">
    <property type="entry name" value="Glycosidases"/>
    <property type="match status" value="1"/>
</dbReference>
<keyword evidence="7" id="KW-1185">Reference proteome</keyword>
<dbReference type="GO" id="GO:0008422">
    <property type="term" value="F:beta-glucosidase activity"/>
    <property type="evidence" value="ECO:0007669"/>
    <property type="project" value="TreeGrafter"/>
</dbReference>
<evidence type="ECO:0000313" key="7">
    <source>
        <dbReference type="Proteomes" id="UP000287166"/>
    </source>
</evidence>
<dbReference type="InterPro" id="IPR017853">
    <property type="entry name" value="GH"/>
</dbReference>
<dbReference type="InterPro" id="IPR001547">
    <property type="entry name" value="Glyco_hydro_5"/>
</dbReference>
<dbReference type="EMBL" id="BFAD01000008">
    <property type="protein sequence ID" value="GBE85789.1"/>
    <property type="molecule type" value="Genomic_DNA"/>
</dbReference>